<name>A0A087BUU1_9BIFI</name>
<dbReference type="GeneID" id="93094861"/>
<dbReference type="SUPFAM" id="SSF48613">
    <property type="entry name" value="Heme oxygenase-like"/>
    <property type="match status" value="1"/>
</dbReference>
<dbReference type="OrthoDB" id="34166at2"/>
<comment type="catalytic activity">
    <reaction evidence="1">
        <text>4-amino-5-hydroxymethyl-2-methylpyrimidine + ATP = 4-amino-2-methyl-5-(phosphooxymethyl)pyrimidine + ADP + H(+)</text>
        <dbReference type="Rhea" id="RHEA:23096"/>
        <dbReference type="ChEBI" id="CHEBI:15378"/>
        <dbReference type="ChEBI" id="CHEBI:16892"/>
        <dbReference type="ChEBI" id="CHEBI:30616"/>
        <dbReference type="ChEBI" id="CHEBI:58354"/>
        <dbReference type="ChEBI" id="CHEBI:456216"/>
        <dbReference type="EC" id="2.7.1.49"/>
    </reaction>
</comment>
<evidence type="ECO:0000256" key="6">
    <source>
        <dbReference type="SAM" id="MobiDB-lite"/>
    </source>
</evidence>
<protein>
    <submittedName>
        <fullName evidence="9">Multifunctional hydroxymethylpyrimidine phosphokinase/4-amino-5-aminomethyl-2-methylpyrimidine hydrolase</fullName>
        <ecNumber evidence="9">2.5.1.3</ecNumber>
        <ecNumber evidence="9">2.7.1.49</ecNumber>
        <ecNumber evidence="9">2.7.4.7</ecNumber>
    </submittedName>
</protein>
<feature type="region of interest" description="Disordered" evidence="6">
    <location>
        <begin position="1"/>
        <end position="38"/>
    </location>
</feature>
<keyword evidence="10" id="KW-1185">Reference proteome</keyword>
<keyword evidence="9" id="KW-0808">Transferase</keyword>
<evidence type="ECO:0000256" key="3">
    <source>
        <dbReference type="ARBA" id="ARBA00003848"/>
    </source>
</evidence>
<dbReference type="GO" id="GO:0008972">
    <property type="term" value="F:phosphomethylpyrimidine kinase activity"/>
    <property type="evidence" value="ECO:0007669"/>
    <property type="project" value="UniProtKB-EC"/>
</dbReference>
<evidence type="ECO:0000256" key="5">
    <source>
        <dbReference type="ARBA" id="ARBA00022977"/>
    </source>
</evidence>
<dbReference type="Pfam" id="PF03070">
    <property type="entry name" value="TENA_THI-4"/>
    <property type="match status" value="1"/>
</dbReference>
<dbReference type="GO" id="GO:0016787">
    <property type="term" value="F:hydrolase activity"/>
    <property type="evidence" value="ECO:0007669"/>
    <property type="project" value="UniProtKB-KW"/>
</dbReference>
<dbReference type="eggNOG" id="COG0819">
    <property type="taxonomic scope" value="Bacteria"/>
</dbReference>
<feature type="domain" description="Thiaminase-2/PQQC" evidence="7">
    <location>
        <begin position="363"/>
        <end position="558"/>
    </location>
</feature>
<accession>A0A087BUU1</accession>
<evidence type="ECO:0000256" key="4">
    <source>
        <dbReference type="ARBA" id="ARBA00004769"/>
    </source>
</evidence>
<dbReference type="InterPro" id="IPR013749">
    <property type="entry name" value="PM/HMP-P_kinase-1"/>
</dbReference>
<dbReference type="GO" id="GO:0009229">
    <property type="term" value="P:thiamine diphosphate biosynthetic process"/>
    <property type="evidence" value="ECO:0007669"/>
    <property type="project" value="UniProtKB-UniPathway"/>
</dbReference>
<dbReference type="Pfam" id="PF08543">
    <property type="entry name" value="Phos_pyr_kin"/>
    <property type="match status" value="1"/>
</dbReference>
<dbReference type="InterPro" id="IPR029056">
    <property type="entry name" value="Ribokinase-like"/>
</dbReference>
<comment type="catalytic activity">
    <reaction evidence="2">
        <text>4-amino-2-methyl-5-(phosphooxymethyl)pyrimidine + ATP = 4-amino-2-methyl-5-(diphosphooxymethyl)pyrimidine + ADP</text>
        <dbReference type="Rhea" id="RHEA:19893"/>
        <dbReference type="ChEBI" id="CHEBI:30616"/>
        <dbReference type="ChEBI" id="CHEBI:57841"/>
        <dbReference type="ChEBI" id="CHEBI:58354"/>
        <dbReference type="ChEBI" id="CHEBI:456216"/>
        <dbReference type="EC" id="2.7.4.7"/>
    </reaction>
</comment>
<organism evidence="9 10">
    <name type="scientific">Bifidobacterium mongoliense DSM 21395</name>
    <dbReference type="NCBI Taxonomy" id="1437603"/>
    <lineage>
        <taxon>Bacteria</taxon>
        <taxon>Bacillati</taxon>
        <taxon>Actinomycetota</taxon>
        <taxon>Actinomycetes</taxon>
        <taxon>Bifidobacteriales</taxon>
        <taxon>Bifidobacteriaceae</taxon>
        <taxon>Bifidobacterium</taxon>
    </lineage>
</organism>
<dbReference type="PANTHER" id="PTHR20858">
    <property type="entry name" value="PHOSPHOMETHYLPYRIMIDINE KINASE"/>
    <property type="match status" value="1"/>
</dbReference>
<evidence type="ECO:0000313" key="10">
    <source>
        <dbReference type="Proteomes" id="UP000029082"/>
    </source>
</evidence>
<keyword evidence="5" id="KW-0784">Thiamine biosynthesis</keyword>
<keyword evidence="9" id="KW-0418">Kinase</keyword>
<comment type="function">
    <text evidence="3">Catalyzes the phosphorylation of hydroxymethylpyrimidine phosphate (HMP-P) to HMP-PP, and of HMP to HMP-P.</text>
</comment>
<feature type="compositionally biased region" description="Low complexity" evidence="6">
    <location>
        <begin position="1"/>
        <end position="18"/>
    </location>
</feature>
<dbReference type="InterPro" id="IPR004305">
    <property type="entry name" value="Thiaminase-2/PQQC"/>
</dbReference>
<dbReference type="CDD" id="cd01169">
    <property type="entry name" value="HMPP_kinase"/>
    <property type="match status" value="1"/>
</dbReference>
<dbReference type="GO" id="GO:0004789">
    <property type="term" value="F:thiamine-phosphate diphosphorylase activity"/>
    <property type="evidence" value="ECO:0007669"/>
    <property type="project" value="UniProtKB-EC"/>
</dbReference>
<evidence type="ECO:0000259" key="8">
    <source>
        <dbReference type="Pfam" id="PF08543"/>
    </source>
</evidence>
<dbReference type="InterPro" id="IPR016084">
    <property type="entry name" value="Haem_Oase-like_multi-hlx"/>
</dbReference>
<evidence type="ECO:0000256" key="1">
    <source>
        <dbReference type="ARBA" id="ARBA00000151"/>
    </source>
</evidence>
<dbReference type="SUPFAM" id="SSF53613">
    <property type="entry name" value="Ribokinase-like"/>
    <property type="match status" value="1"/>
</dbReference>
<dbReference type="GO" id="GO:0009228">
    <property type="term" value="P:thiamine biosynthetic process"/>
    <property type="evidence" value="ECO:0007669"/>
    <property type="project" value="UniProtKB-KW"/>
</dbReference>
<dbReference type="Gene3D" id="3.40.1190.20">
    <property type="match status" value="1"/>
</dbReference>
<dbReference type="EC" id="2.7.1.49" evidence="9"/>
<comment type="caution">
    <text evidence="9">The sequence shown here is derived from an EMBL/GenBank/DDBJ whole genome shotgun (WGS) entry which is preliminary data.</text>
</comment>
<evidence type="ECO:0000313" key="9">
    <source>
        <dbReference type="EMBL" id="KFI74791.1"/>
    </source>
</evidence>
<feature type="domain" description="Pyridoxamine kinase/Phosphomethylpyrimidine kinase" evidence="8">
    <location>
        <begin position="65"/>
        <end position="332"/>
    </location>
</feature>
<dbReference type="AlphaFoldDB" id="A0A087BUU1"/>
<dbReference type="UniPathway" id="UPA00060">
    <property type="reaction ID" value="UER00138"/>
</dbReference>
<dbReference type="EC" id="2.7.4.7" evidence="9"/>
<evidence type="ECO:0000256" key="2">
    <source>
        <dbReference type="ARBA" id="ARBA00000565"/>
    </source>
</evidence>
<dbReference type="eggNOG" id="COG0351">
    <property type="taxonomic scope" value="Bacteria"/>
</dbReference>
<proteinExistence type="predicted"/>
<comment type="pathway">
    <text evidence="4">Cofactor biosynthesis; thiamine diphosphate biosynthesis; 4-amino-2-methyl-5-diphosphomethylpyrimidine from 5-amino-1-(5-phospho-D-ribosyl)imidazole: step 3/3.</text>
</comment>
<dbReference type="EC" id="2.5.1.3" evidence="9"/>
<reference evidence="9 10" key="1">
    <citation type="submission" date="2014-03" db="EMBL/GenBank/DDBJ databases">
        <title>Genomics of Bifidobacteria.</title>
        <authorList>
            <person name="Ventura M."/>
            <person name="Milani C."/>
            <person name="Lugli G.A."/>
        </authorList>
    </citation>
    <scope>NUCLEOTIDE SEQUENCE [LARGE SCALE GENOMIC DNA]</scope>
    <source>
        <strain evidence="9 10">DSM 21395</strain>
    </source>
</reference>
<dbReference type="CDD" id="cd19365">
    <property type="entry name" value="TenA_C-like"/>
    <property type="match status" value="1"/>
</dbReference>
<dbReference type="Gene3D" id="1.20.910.10">
    <property type="entry name" value="Heme oxygenase-like"/>
    <property type="match status" value="1"/>
</dbReference>
<dbReference type="EMBL" id="JGZE01000021">
    <property type="protein sequence ID" value="KFI74791.1"/>
    <property type="molecule type" value="Genomic_DNA"/>
</dbReference>
<evidence type="ECO:0000259" key="7">
    <source>
        <dbReference type="Pfam" id="PF03070"/>
    </source>
</evidence>
<keyword evidence="9" id="KW-0378">Hydrolase</keyword>
<dbReference type="Proteomes" id="UP000029082">
    <property type="component" value="Unassembled WGS sequence"/>
</dbReference>
<dbReference type="PANTHER" id="PTHR20858:SF17">
    <property type="entry name" value="HYDROXYMETHYLPYRIMIDINE_PHOSPHOMETHYLPYRIMIDINE KINASE THI20-RELATED"/>
    <property type="match status" value="1"/>
</dbReference>
<dbReference type="STRING" id="1437603.GCA_000771525_00303"/>
<sequence length="561" mass="61009">MSTPTPSTASSTASASSPSPSPTTPCDMNGGDTDPAAELERIQERYEAAGPAPSRLRVLSIEGTDPIGGAGTMADMKAFTAHGVYGYAAVTSVLAQNTQGVSAIVNLEPAFLLAQLKAVSEDALIDAIKIGMLGTPELVDAVRGWLGDLLERYRREGRRAPTVVLDPVMYAKSGDRLLTDEAETALISLFGLSDIVTPNTRELAALAGHPGSTPDSYEEIEHMAQTLAARHGVAVVAKGGGMALRGDPSCTDILAEPGLGTDGGVRITRLEGRSIRTDNVHGAGDTLSSTLAALRPQYDTLAEAARAARTWMNGAIAAADGLEVGTGHGPIDVTWRHSPTGLRFTEDYWHRTAAIRQRIESMDFIARMLDGTLPLEDFSYYLHQDDLYLQDYTSLLAQASARARTIDDRVFFAKAASFGVREGLDLHRTWFAAHGFDAAHIPMSQATAAYIGHEHRIADMLSYPALVSVVMPCYWVYSMVGSILRRRAEDDHMDLDTHPYGPWIRMYADTEFSAKTLQELRICDRLARESGHDEYELMMEAALGSTEHEYRFFDQALRRAR</sequence>
<dbReference type="InterPro" id="IPR004399">
    <property type="entry name" value="HMP/HMP-P_kinase_dom"/>
</dbReference>
<dbReference type="GO" id="GO:0005829">
    <property type="term" value="C:cytosol"/>
    <property type="evidence" value="ECO:0007669"/>
    <property type="project" value="TreeGrafter"/>
</dbReference>
<gene>
    <name evidence="9" type="ORF">BMON_1333</name>
</gene>
<dbReference type="RefSeq" id="WP_161786342.1">
    <property type="nucleotide sequence ID" value="NZ_JDUO01000011.1"/>
</dbReference>
<dbReference type="GO" id="GO:0008902">
    <property type="term" value="F:hydroxymethylpyrimidine kinase activity"/>
    <property type="evidence" value="ECO:0007669"/>
    <property type="project" value="UniProtKB-EC"/>
</dbReference>